<name>A0A1Z1M5M3_9FLOR</name>
<keyword evidence="5 6" id="KW-0472">Membrane</keyword>
<feature type="transmembrane region" description="Helical" evidence="7">
    <location>
        <begin position="49"/>
        <end position="70"/>
    </location>
</feature>
<feature type="domain" description="ResB-like" evidence="8">
    <location>
        <begin position="18"/>
        <end position="280"/>
    </location>
</feature>
<comment type="function">
    <text evidence="6">Required during biogenesis of c-type cytochromes (cytochrome c6 and cytochrome f) at the step of heme attachment.</text>
</comment>
<feature type="transmembrane region" description="Helical" evidence="7">
    <location>
        <begin position="169"/>
        <end position="190"/>
    </location>
</feature>
<evidence type="ECO:0000256" key="3">
    <source>
        <dbReference type="ARBA" id="ARBA00022748"/>
    </source>
</evidence>
<keyword evidence="2 6" id="KW-0812">Transmembrane</keyword>
<evidence type="ECO:0000259" key="8">
    <source>
        <dbReference type="Pfam" id="PF05140"/>
    </source>
</evidence>
<dbReference type="EMBL" id="MF101418">
    <property type="protein sequence ID" value="ARW61377.1"/>
    <property type="molecule type" value="Genomic_DNA"/>
</dbReference>
<dbReference type="InterPro" id="IPR023494">
    <property type="entry name" value="Cyt_c_bgen_Ccs1/CcsB/ResB"/>
</dbReference>
<feature type="domain" description="ResB-like" evidence="8">
    <location>
        <begin position="367"/>
        <end position="427"/>
    </location>
</feature>
<dbReference type="Pfam" id="PF05140">
    <property type="entry name" value="ResB"/>
    <property type="match status" value="2"/>
</dbReference>
<feature type="transmembrane region" description="Helical" evidence="7">
    <location>
        <begin position="379"/>
        <end position="398"/>
    </location>
</feature>
<evidence type="ECO:0000256" key="1">
    <source>
        <dbReference type="ARBA" id="ARBA00004141"/>
    </source>
</evidence>
<gene>
    <name evidence="6 9" type="primary">ccs1</name>
</gene>
<dbReference type="PANTHER" id="PTHR31566">
    <property type="entry name" value="CYTOCHROME C BIOGENESIS PROTEIN CCS1, CHLOROPLASTIC"/>
    <property type="match status" value="1"/>
</dbReference>
<evidence type="ECO:0000256" key="5">
    <source>
        <dbReference type="ARBA" id="ARBA00023136"/>
    </source>
</evidence>
<keyword evidence="9" id="KW-0934">Plastid</keyword>
<dbReference type="InterPro" id="IPR007816">
    <property type="entry name" value="ResB-like_domain"/>
</dbReference>
<evidence type="ECO:0000256" key="6">
    <source>
        <dbReference type="HAMAP-Rule" id="MF_01392"/>
    </source>
</evidence>
<keyword evidence="4 6" id="KW-1133">Transmembrane helix</keyword>
<reference evidence="9" key="1">
    <citation type="journal article" date="2017" name="J. Phycol.">
        <title>Analysis of chloroplast genomes and a supermatrix inform reclassification of the Rhodomelaceae (Rhodophyta).</title>
        <authorList>
            <person name="Diaz-Tapia P."/>
            <person name="Maggs C.A."/>
            <person name="West J.A."/>
            <person name="Verbruggen H."/>
        </authorList>
    </citation>
    <scope>NUCLEOTIDE SEQUENCE</scope>
    <source>
        <strain evidence="9">JW3535</strain>
    </source>
</reference>
<keyword evidence="9" id="KW-0150">Chloroplast</keyword>
<dbReference type="GO" id="GO:0009535">
    <property type="term" value="C:chloroplast thylakoid membrane"/>
    <property type="evidence" value="ECO:0007669"/>
    <property type="project" value="UniProtKB-SubCell"/>
</dbReference>
<accession>A0A1Z1M5M3</accession>
<dbReference type="GO" id="GO:0017004">
    <property type="term" value="P:cytochrome complex assembly"/>
    <property type="evidence" value="ECO:0007669"/>
    <property type="project" value="UniProtKB-UniRule"/>
</dbReference>
<feature type="transmembrane region" description="Helical" evidence="7">
    <location>
        <begin position="17"/>
        <end position="37"/>
    </location>
</feature>
<comment type="subcellular location">
    <subcellularLocation>
        <location evidence="1">Membrane</location>
        <topology evidence="1">Multi-pass membrane protein</topology>
    </subcellularLocation>
    <subcellularLocation>
        <location evidence="6">Plastid</location>
        <location evidence="6">Chloroplast thylakoid membrane</location>
        <topology evidence="6">Multi-pass membrane protein</topology>
    </subcellularLocation>
</comment>
<dbReference type="RefSeq" id="YP_009392815.1">
    <property type="nucleotide sequence ID" value="NC_035265.1"/>
</dbReference>
<evidence type="ECO:0000256" key="7">
    <source>
        <dbReference type="SAM" id="Phobius"/>
    </source>
</evidence>
<geneLocation type="chloroplast" evidence="9"/>
<dbReference type="AlphaFoldDB" id="A0A1Z1M5M3"/>
<evidence type="ECO:0000256" key="2">
    <source>
        <dbReference type="ARBA" id="ARBA00022692"/>
    </source>
</evidence>
<dbReference type="HAMAP" id="MF_01392">
    <property type="entry name" value="CytC_Ccs1"/>
    <property type="match status" value="1"/>
</dbReference>
<dbReference type="PANTHER" id="PTHR31566:SF0">
    <property type="entry name" value="CYTOCHROME C BIOGENESIS PROTEIN CCS1, CHLOROPLASTIC"/>
    <property type="match status" value="1"/>
</dbReference>
<dbReference type="GeneID" id="33354413"/>
<protein>
    <recommendedName>
        <fullName evidence="6">Cytochrome c biogenesis protein Ccs1</fullName>
    </recommendedName>
</protein>
<proteinExistence type="inferred from homology"/>
<comment type="subunit">
    <text evidence="6">May interact with CcsA.</text>
</comment>
<keyword evidence="6" id="KW-0793">Thylakoid</keyword>
<evidence type="ECO:0000256" key="4">
    <source>
        <dbReference type="ARBA" id="ARBA00022989"/>
    </source>
</evidence>
<evidence type="ECO:0000313" key="9">
    <source>
        <dbReference type="EMBL" id="ARW61377.1"/>
    </source>
</evidence>
<feature type="transmembrane region" description="Helical" evidence="7">
    <location>
        <begin position="76"/>
        <end position="99"/>
    </location>
</feature>
<organism evidence="9">
    <name type="scientific">Caloglossa intermedia</name>
    <dbReference type="NCBI Taxonomy" id="100879"/>
    <lineage>
        <taxon>Eukaryota</taxon>
        <taxon>Rhodophyta</taxon>
        <taxon>Florideophyceae</taxon>
        <taxon>Rhodymeniophycidae</taxon>
        <taxon>Ceramiales</taxon>
        <taxon>Delesseriaceae</taxon>
        <taxon>Caloglossa</taxon>
    </lineage>
</organism>
<sequence length="458" mass="53349">MKSRNIVWLFFKRLSNLNFSIGLLSLISFFIMIGSVVEQNQDLSYYQTYYPIMSDKIFSVNWQLILFFGLDHLYQTWWFIFSLVAFVSSLLVCTFSTQLPSLQNSRRWKFSSSISGATNICRELKSREYNLKNSSINAIYVLDYFRFYVFHKKEYLYAYRGLLGRLAPIFVHFAMIFILLGSMLNVLLGYTAQEIIPNGEVFHVKNVINSGFYSKLRSSFTCKIDDFFLQYNPDNSINQFFSVLSVLDNRNQTIVSKKIFVNSPLRFNGLTFYQTDWNVNSVRLFIGSGLDLILQLKLLKINISGKSCWLCKVPLENDKLIYLILFDLNNKIIISNSSGFIFGSVYKNQAFYINNVPLEIKEIILDTGLQIKTDSGIEIVYFGFFVLMLTTIVSYISYSQIWIYAKNSLFSFSGSTNRAVLFFEEDIAKINFFYSYYTFSKPQIVHNSRSFKKIENCE</sequence>
<keyword evidence="3 6" id="KW-0201">Cytochrome c-type biogenesis</keyword>
<comment type="similarity">
    <text evidence="6">Belongs to the Ccs1/CcsB family.</text>
</comment>